<proteinExistence type="predicted"/>
<dbReference type="Proteomes" id="UP000027222">
    <property type="component" value="Unassembled WGS sequence"/>
</dbReference>
<accession>A0A067SLP7</accession>
<protein>
    <recommendedName>
        <fullName evidence="3">EthD domain-containing protein</fullName>
    </recommendedName>
</protein>
<gene>
    <name evidence="1" type="ORF">GALMADRAFT_283444</name>
</gene>
<name>A0A067SLP7_GALM3</name>
<dbReference type="EMBL" id="KL142413">
    <property type="protein sequence ID" value="KDR67703.1"/>
    <property type="molecule type" value="Genomic_DNA"/>
</dbReference>
<sequence>MPPGFLAVSSQPSTRLPLEEFHAWYEEEHIPLRLQSEDLRQAFLSGARYHAVDRDDEKDPSVLERWLAMYEIDDTRTFRDASYTSLREKRSVRETSVMARLEVLVRRTGEVVGVWGDGEDTGRTTGMRAGGPSGSVITHGLNIVGEGDQDAVMKEWAESAARRMQISEGWVRMRVVRVLESGKTRMGAPAPVSDEERMAYFVVHEFLDEESALKIAMDLTKISSVAEVKGSARVEVGGLRVWKLYKAYPCLAQGNVEL</sequence>
<dbReference type="AlphaFoldDB" id="A0A067SLP7"/>
<reference evidence="2" key="1">
    <citation type="journal article" date="2014" name="Proc. Natl. Acad. Sci. U.S.A.">
        <title>Extensive sampling of basidiomycete genomes demonstrates inadequacy of the white-rot/brown-rot paradigm for wood decay fungi.</title>
        <authorList>
            <person name="Riley R."/>
            <person name="Salamov A.A."/>
            <person name="Brown D.W."/>
            <person name="Nagy L.G."/>
            <person name="Floudas D."/>
            <person name="Held B.W."/>
            <person name="Levasseur A."/>
            <person name="Lombard V."/>
            <person name="Morin E."/>
            <person name="Otillar R."/>
            <person name="Lindquist E.A."/>
            <person name="Sun H."/>
            <person name="LaButti K.M."/>
            <person name="Schmutz J."/>
            <person name="Jabbour D."/>
            <person name="Luo H."/>
            <person name="Baker S.E."/>
            <person name="Pisabarro A.G."/>
            <person name="Walton J.D."/>
            <person name="Blanchette R.A."/>
            <person name="Henrissat B."/>
            <person name="Martin F."/>
            <person name="Cullen D."/>
            <person name="Hibbett D.S."/>
            <person name="Grigoriev I.V."/>
        </authorList>
    </citation>
    <scope>NUCLEOTIDE SEQUENCE [LARGE SCALE GENOMIC DNA]</scope>
    <source>
        <strain evidence="2">CBS 339.88</strain>
    </source>
</reference>
<organism evidence="1 2">
    <name type="scientific">Galerina marginata (strain CBS 339.88)</name>
    <dbReference type="NCBI Taxonomy" id="685588"/>
    <lineage>
        <taxon>Eukaryota</taxon>
        <taxon>Fungi</taxon>
        <taxon>Dikarya</taxon>
        <taxon>Basidiomycota</taxon>
        <taxon>Agaricomycotina</taxon>
        <taxon>Agaricomycetes</taxon>
        <taxon>Agaricomycetidae</taxon>
        <taxon>Agaricales</taxon>
        <taxon>Agaricineae</taxon>
        <taxon>Strophariaceae</taxon>
        <taxon>Galerina</taxon>
    </lineage>
</organism>
<dbReference type="STRING" id="685588.A0A067SLP7"/>
<evidence type="ECO:0000313" key="2">
    <source>
        <dbReference type="Proteomes" id="UP000027222"/>
    </source>
</evidence>
<dbReference type="OrthoDB" id="2851338at2759"/>
<keyword evidence="2" id="KW-1185">Reference proteome</keyword>
<evidence type="ECO:0000313" key="1">
    <source>
        <dbReference type="EMBL" id="KDR67703.1"/>
    </source>
</evidence>
<evidence type="ECO:0008006" key="3">
    <source>
        <dbReference type="Google" id="ProtNLM"/>
    </source>
</evidence>
<dbReference type="HOGENOM" id="CLU_073903_0_1_1"/>